<dbReference type="AlphaFoldDB" id="A0A327KVH1"/>
<dbReference type="OrthoDB" id="9802022at2"/>
<dbReference type="Pfam" id="PF13433">
    <property type="entry name" value="Peripla_BP_5"/>
    <property type="match status" value="1"/>
</dbReference>
<dbReference type="CDD" id="cd06355">
    <property type="entry name" value="PBP1_FmdD-like"/>
    <property type="match status" value="1"/>
</dbReference>
<comment type="caution">
    <text evidence="2">The sequence shown here is derived from an EMBL/GenBank/DDBJ whole genome shotgun (WGS) entry which is preliminary data.</text>
</comment>
<dbReference type="EMBL" id="NPEX01000185">
    <property type="protein sequence ID" value="RAI41515.1"/>
    <property type="molecule type" value="Genomic_DNA"/>
</dbReference>
<keyword evidence="1" id="KW-0732">Signal</keyword>
<protein>
    <submittedName>
        <fullName evidence="2">Urea ABC transporter substrate-binding protein</fullName>
    </submittedName>
</protein>
<keyword evidence="3" id="KW-1185">Reference proteome</keyword>
<dbReference type="Proteomes" id="UP000249130">
    <property type="component" value="Unassembled WGS sequence"/>
</dbReference>
<feature type="chain" id="PRO_5016292986" evidence="1">
    <location>
        <begin position="36"/>
        <end position="434"/>
    </location>
</feature>
<gene>
    <name evidence="2" type="primary">urtA</name>
    <name evidence="2" type="ORF">CH341_21430</name>
</gene>
<sequence length="434" mass="47391">MHAALRRGAGRLAGRMLAAAVGTALSLAAVLPAQAQETIKVGILHSLSGTMAISETTLKDVMLMLIEEQNKKGGLLGKKLEAVVVDPASNWPLFAEKARELITKDKVSVVFGCWTSVSRKSVLPVFKELNSILFYPVQYEGEESERNVFYTGAAPNQQAIPAVDYLMKEEKVQRWVLEGTDYVYPRTTNKILEAYLVSKGVKPEDISINYTPFGHSDWQTRVAEIKRFGSAGKKTAVVSTINGDANVPFYKELGNQGVKATDIPVVAFSVGEEELAGVDTKPLLGHLAAWNYFQSIDTPDNKAFIEKWKAFTKNPKRVSNDPMEAHVVGFAMWVKAVEKAGTTDPDKVIDALPGTTAPNLTGGTSEMLPNHHITKPVFIGEIKGDGQFDVVWKTEGLVPGEAWSKYLDGSKDLVADWVKLKCGNYNSKTQKCGG</sequence>
<dbReference type="PANTHER" id="PTHR47628:SF1">
    <property type="entry name" value="ALIPHATIC AMIDASE EXPRESSION-REGULATING PROTEIN"/>
    <property type="match status" value="1"/>
</dbReference>
<dbReference type="RefSeq" id="WP_111421036.1">
    <property type="nucleotide sequence ID" value="NZ_NPEX01000185.1"/>
</dbReference>
<reference evidence="2 3" key="1">
    <citation type="submission" date="2017-07" db="EMBL/GenBank/DDBJ databases">
        <title>Draft Genome Sequences of Select Purple Nonsulfur Bacteria.</title>
        <authorList>
            <person name="Lasarre B."/>
            <person name="Mckinlay J.B."/>
        </authorList>
    </citation>
    <scope>NUCLEOTIDE SEQUENCE [LARGE SCALE GENOMIC DNA]</scope>
    <source>
        <strain evidence="2 3">DSM 5909</strain>
    </source>
</reference>
<dbReference type="InterPro" id="IPR028082">
    <property type="entry name" value="Peripla_BP_I"/>
</dbReference>
<accession>A0A327KVH1</accession>
<dbReference type="SUPFAM" id="SSF53822">
    <property type="entry name" value="Periplasmic binding protein-like I"/>
    <property type="match status" value="1"/>
</dbReference>
<dbReference type="InterPro" id="IPR017777">
    <property type="entry name" value="ABC_urea-bd_UrtA"/>
</dbReference>
<feature type="signal peptide" evidence="1">
    <location>
        <begin position="1"/>
        <end position="35"/>
    </location>
</feature>
<evidence type="ECO:0000313" key="2">
    <source>
        <dbReference type="EMBL" id="RAI41515.1"/>
    </source>
</evidence>
<evidence type="ECO:0000313" key="3">
    <source>
        <dbReference type="Proteomes" id="UP000249130"/>
    </source>
</evidence>
<evidence type="ECO:0000256" key="1">
    <source>
        <dbReference type="SAM" id="SignalP"/>
    </source>
</evidence>
<organism evidence="2 3">
    <name type="scientific">Rhodoplanes roseus</name>
    <dbReference type="NCBI Taxonomy" id="29409"/>
    <lineage>
        <taxon>Bacteria</taxon>
        <taxon>Pseudomonadati</taxon>
        <taxon>Pseudomonadota</taxon>
        <taxon>Alphaproteobacteria</taxon>
        <taxon>Hyphomicrobiales</taxon>
        <taxon>Nitrobacteraceae</taxon>
        <taxon>Rhodoplanes</taxon>
    </lineage>
</organism>
<dbReference type="Gene3D" id="3.40.50.2300">
    <property type="match status" value="2"/>
</dbReference>
<name>A0A327KVH1_9BRAD</name>
<dbReference type="PANTHER" id="PTHR47628">
    <property type="match status" value="1"/>
</dbReference>
<dbReference type="NCBIfam" id="TIGR03407">
    <property type="entry name" value="urea_ABC_UrtA"/>
    <property type="match status" value="1"/>
</dbReference>
<proteinExistence type="predicted"/>